<accession>A0ABX0SFG8</accession>
<reference evidence="1 2" key="1">
    <citation type="submission" date="2020-02" db="EMBL/GenBank/DDBJ databases">
        <title>Sequencing the genomes of 1000 actinobacteria strains.</title>
        <authorList>
            <person name="Klenk H.-P."/>
        </authorList>
    </citation>
    <scope>NUCLEOTIDE SEQUENCE [LARGE SCALE GENOMIC DNA]</scope>
    <source>
        <strain evidence="1 2">DSM 19609</strain>
    </source>
</reference>
<keyword evidence="2" id="KW-1185">Reference proteome</keyword>
<proteinExistence type="predicted"/>
<evidence type="ECO:0000313" key="2">
    <source>
        <dbReference type="Proteomes" id="UP000749311"/>
    </source>
</evidence>
<organism evidence="1 2">
    <name type="scientific">Brooklawnia cerclae</name>
    <dbReference type="NCBI Taxonomy" id="349934"/>
    <lineage>
        <taxon>Bacteria</taxon>
        <taxon>Bacillati</taxon>
        <taxon>Actinomycetota</taxon>
        <taxon>Actinomycetes</taxon>
        <taxon>Propionibacteriales</taxon>
        <taxon>Propionibacteriaceae</taxon>
        <taxon>Brooklawnia</taxon>
    </lineage>
</organism>
<sequence length="68" mass="7079">MSTDSPVAAALHALTANHDLTTADRDALVTASAVVERLATPEREELRDLAGLFDDAGPDTGDLAALFD</sequence>
<dbReference type="Proteomes" id="UP000749311">
    <property type="component" value="Unassembled WGS sequence"/>
</dbReference>
<dbReference type="EMBL" id="JAAMOZ010000001">
    <property type="protein sequence ID" value="NIH55361.1"/>
    <property type="molecule type" value="Genomic_DNA"/>
</dbReference>
<gene>
    <name evidence="1" type="ORF">FB473_000006</name>
</gene>
<name>A0ABX0SFG8_9ACTN</name>
<protein>
    <submittedName>
        <fullName evidence="1">Uncharacterized protein</fullName>
    </submittedName>
</protein>
<dbReference type="RefSeq" id="WP_167163679.1">
    <property type="nucleotide sequence ID" value="NZ_BAAAOO010000023.1"/>
</dbReference>
<evidence type="ECO:0000313" key="1">
    <source>
        <dbReference type="EMBL" id="NIH55361.1"/>
    </source>
</evidence>
<comment type="caution">
    <text evidence="1">The sequence shown here is derived from an EMBL/GenBank/DDBJ whole genome shotgun (WGS) entry which is preliminary data.</text>
</comment>